<evidence type="ECO:0000313" key="2">
    <source>
        <dbReference type="Proteomes" id="UP001320122"/>
    </source>
</evidence>
<evidence type="ECO:0000313" key="1">
    <source>
        <dbReference type="EMBL" id="MCE8018858.1"/>
    </source>
</evidence>
<dbReference type="Proteomes" id="UP001320122">
    <property type="component" value="Unassembled WGS sequence"/>
</dbReference>
<dbReference type="Gene3D" id="3.30.70.120">
    <property type="match status" value="1"/>
</dbReference>
<reference evidence="1 2" key="1">
    <citation type="journal article" date="2021" name="Front. Microbiol.">
        <title>Aerobic Denitrification and Heterotrophic Sulfur Oxidation in the Genus Halomonas Revealed by Six Novel Species Characterizations and Genome-Based Analysis.</title>
        <authorList>
            <person name="Wang L."/>
            <person name="Shao Z."/>
        </authorList>
    </citation>
    <scope>NUCLEOTIDE SEQUENCE [LARGE SCALE GENOMIC DNA]</scope>
    <source>
        <strain evidence="1 2">MCCC 1A11036</strain>
    </source>
</reference>
<protein>
    <submittedName>
        <fullName evidence="1">P-II family nitrogen regulator</fullName>
    </submittedName>
</protein>
<keyword evidence="2" id="KW-1185">Reference proteome</keyword>
<dbReference type="PROSITE" id="PS51343">
    <property type="entry name" value="PII_GLNB_DOM"/>
    <property type="match status" value="1"/>
</dbReference>
<name>A0ABS9AAC1_9GAMM</name>
<proteinExistence type="predicted"/>
<gene>
    <name evidence="1" type="ORF">HOP51_01820</name>
</gene>
<dbReference type="RefSeq" id="WP_234272235.1">
    <property type="nucleotide sequence ID" value="NZ_JABFTT010000001.1"/>
</dbReference>
<sequence length="115" mass="12666">MKFKLIMVFVDQDRMEDVLNAARDVGATGATVIHNAQGQGLRRHLTFFGLEFMGARSVVLILAEESRSTAILNSVTQAGRLDESLETGIALELDVSRTRGLSEHIRELKKSPTNP</sequence>
<dbReference type="InterPro" id="IPR011322">
    <property type="entry name" value="N-reg_PII-like_a/b"/>
</dbReference>
<dbReference type="EMBL" id="JABFTT010000001">
    <property type="protein sequence ID" value="MCE8018858.1"/>
    <property type="molecule type" value="Genomic_DNA"/>
</dbReference>
<dbReference type="SUPFAM" id="SSF54913">
    <property type="entry name" value="GlnB-like"/>
    <property type="match status" value="1"/>
</dbReference>
<organism evidence="1 2">
    <name type="scientific">Billgrantia zhangzhouensis</name>
    <dbReference type="NCBI Taxonomy" id="2733481"/>
    <lineage>
        <taxon>Bacteria</taxon>
        <taxon>Pseudomonadati</taxon>
        <taxon>Pseudomonadota</taxon>
        <taxon>Gammaproteobacteria</taxon>
        <taxon>Oceanospirillales</taxon>
        <taxon>Halomonadaceae</taxon>
        <taxon>Billgrantia</taxon>
    </lineage>
</organism>
<dbReference type="Pfam" id="PF00543">
    <property type="entry name" value="P-II"/>
    <property type="match status" value="1"/>
</dbReference>
<comment type="caution">
    <text evidence="1">The sequence shown here is derived from an EMBL/GenBank/DDBJ whole genome shotgun (WGS) entry which is preliminary data.</text>
</comment>
<accession>A0ABS9AAC1</accession>
<dbReference type="InterPro" id="IPR015867">
    <property type="entry name" value="N-reg_PII/ATP_PRibTrfase_C"/>
</dbReference>
<dbReference type="InterPro" id="IPR002187">
    <property type="entry name" value="N-reg_PII"/>
</dbReference>